<dbReference type="AlphaFoldDB" id="A0AB39SDH2"/>
<dbReference type="InterPro" id="IPR000873">
    <property type="entry name" value="AMP-dep_synth/lig_dom"/>
</dbReference>
<evidence type="ECO:0000313" key="3">
    <source>
        <dbReference type="EMBL" id="XDQ65159.1"/>
    </source>
</evidence>
<dbReference type="SUPFAM" id="SSF56801">
    <property type="entry name" value="Acetyl-CoA synthetase-like"/>
    <property type="match status" value="1"/>
</dbReference>
<dbReference type="Gene3D" id="3.40.50.12780">
    <property type="entry name" value="N-terminal domain of ligase-like"/>
    <property type="match status" value="1"/>
</dbReference>
<dbReference type="GO" id="GO:0044550">
    <property type="term" value="P:secondary metabolite biosynthetic process"/>
    <property type="evidence" value="ECO:0007669"/>
    <property type="project" value="TreeGrafter"/>
</dbReference>
<feature type="region of interest" description="Disordered" evidence="1">
    <location>
        <begin position="1"/>
        <end position="36"/>
    </location>
</feature>
<feature type="compositionally biased region" description="Polar residues" evidence="1">
    <location>
        <begin position="26"/>
        <end position="36"/>
    </location>
</feature>
<accession>A0AB39SDH2</accession>
<dbReference type="InterPro" id="IPR042099">
    <property type="entry name" value="ANL_N_sf"/>
</dbReference>
<organism evidence="3">
    <name type="scientific">Streptomyces sp. R35</name>
    <dbReference type="NCBI Taxonomy" id="3238630"/>
    <lineage>
        <taxon>Bacteria</taxon>
        <taxon>Bacillati</taxon>
        <taxon>Actinomycetota</taxon>
        <taxon>Actinomycetes</taxon>
        <taxon>Kitasatosporales</taxon>
        <taxon>Streptomycetaceae</taxon>
        <taxon>Streptomyces</taxon>
    </lineage>
</organism>
<sequence length="551" mass="59147">MTRQPPSTDPAAGRELTPAPAHTTEQELMTPTASNRPLGTGFLQHAAARPDHVALTLGRRAYTYAEAASVARRWAARLVEACGGRPRRVGVFAYRSEAGYFGTLAALCAGAAFVPLNRKFPIARTRAMLERADLDALIVDDASAAQLPELLSGLKRRPALLLPGDGSWDGPAGGPVLRAADLAAAPELRELPEAAPDDLAYLLFTSGSTGTPKGVPITHANVRAFLDTNQDRYGITPDDRFSQTFDQTFDLSVFDLFMAWEHGARVCAMEPIELLAPFKYLERNGVTVWFSVPSVAAVMRRRGVLAPGTMPSLRWSLFCGEALPRASAEAWQAAAPGSVVENLYGPTELTIACSVHRWEPATSPAECVHDNVPIGQLYPGLHGLIVDQELAPVAPGETGELCVAGPQTTPGYWQAPHLTAERFFEHAGRTYYRTGDLVRRQGDGLVCLGRNDQQVKVGGHRVELGEIEAVLRRHGCTDAVCLMWPDEATITAVVTGADDLSALSDAAAAALPVYMVPKSVHTVDELPVNANGKVDRGALRQWLDSRTAAVA</sequence>
<proteinExistence type="predicted"/>
<gene>
    <name evidence="3" type="ORF">AB5J50_32415</name>
</gene>
<evidence type="ECO:0000256" key="1">
    <source>
        <dbReference type="SAM" id="MobiDB-lite"/>
    </source>
</evidence>
<dbReference type="InterPro" id="IPR045851">
    <property type="entry name" value="AMP-bd_C_sf"/>
</dbReference>
<dbReference type="InterPro" id="IPR010071">
    <property type="entry name" value="AA_adenyl_dom"/>
</dbReference>
<evidence type="ECO:0000259" key="2">
    <source>
        <dbReference type="Pfam" id="PF00501"/>
    </source>
</evidence>
<dbReference type="GO" id="GO:0005737">
    <property type="term" value="C:cytoplasm"/>
    <property type="evidence" value="ECO:0007669"/>
    <property type="project" value="TreeGrafter"/>
</dbReference>
<reference evidence="3" key="1">
    <citation type="submission" date="2024-07" db="EMBL/GenBank/DDBJ databases">
        <authorList>
            <person name="Yu S.T."/>
        </authorList>
    </citation>
    <scope>NUCLEOTIDE SEQUENCE</scope>
    <source>
        <strain evidence="3">R35</strain>
    </source>
</reference>
<name>A0AB39SDH2_9ACTN</name>
<dbReference type="InterPro" id="IPR020845">
    <property type="entry name" value="AMP-binding_CS"/>
</dbReference>
<dbReference type="Pfam" id="PF00501">
    <property type="entry name" value="AMP-binding"/>
    <property type="match status" value="1"/>
</dbReference>
<dbReference type="NCBIfam" id="TIGR01733">
    <property type="entry name" value="AA-adenyl-dom"/>
    <property type="match status" value="1"/>
</dbReference>
<dbReference type="PANTHER" id="PTHR45527">
    <property type="entry name" value="NONRIBOSOMAL PEPTIDE SYNTHETASE"/>
    <property type="match status" value="1"/>
</dbReference>
<dbReference type="GO" id="GO:0043041">
    <property type="term" value="P:amino acid activation for nonribosomal peptide biosynthetic process"/>
    <property type="evidence" value="ECO:0007669"/>
    <property type="project" value="TreeGrafter"/>
</dbReference>
<dbReference type="RefSeq" id="WP_369261758.1">
    <property type="nucleotide sequence ID" value="NZ_CP163440.1"/>
</dbReference>
<protein>
    <submittedName>
        <fullName evidence="3">Amino acid adenylation domain-containing protein</fullName>
    </submittedName>
</protein>
<dbReference type="EMBL" id="CP163440">
    <property type="protein sequence ID" value="XDQ65159.1"/>
    <property type="molecule type" value="Genomic_DNA"/>
</dbReference>
<dbReference type="GO" id="GO:0031177">
    <property type="term" value="F:phosphopantetheine binding"/>
    <property type="evidence" value="ECO:0007669"/>
    <property type="project" value="TreeGrafter"/>
</dbReference>
<feature type="domain" description="AMP-dependent synthetase/ligase" evidence="2">
    <location>
        <begin position="44"/>
        <end position="413"/>
    </location>
</feature>
<dbReference type="PROSITE" id="PS00455">
    <property type="entry name" value="AMP_BINDING"/>
    <property type="match status" value="1"/>
</dbReference>
<dbReference type="Gene3D" id="3.30.300.30">
    <property type="match status" value="1"/>
</dbReference>
<dbReference type="PANTHER" id="PTHR45527:SF1">
    <property type="entry name" value="FATTY ACID SYNTHASE"/>
    <property type="match status" value="1"/>
</dbReference>